<feature type="compositionally biased region" description="Low complexity" evidence="1">
    <location>
        <begin position="131"/>
        <end position="147"/>
    </location>
</feature>
<dbReference type="AlphaFoldDB" id="A0AAN6RR49"/>
<gene>
    <name evidence="4" type="ORF">C8A05DRAFT_36629</name>
</gene>
<protein>
    <submittedName>
        <fullName evidence="4">Infection structure-specific protein</fullName>
    </submittedName>
</protein>
<dbReference type="EMBL" id="MU855747">
    <property type="protein sequence ID" value="KAK3899734.1"/>
    <property type="molecule type" value="Genomic_DNA"/>
</dbReference>
<evidence type="ECO:0000256" key="2">
    <source>
        <dbReference type="SAM" id="SignalP"/>
    </source>
</evidence>
<feature type="domain" description="DUF7735" evidence="3">
    <location>
        <begin position="70"/>
        <end position="114"/>
    </location>
</feature>
<dbReference type="Proteomes" id="UP001303889">
    <property type="component" value="Unassembled WGS sequence"/>
</dbReference>
<organism evidence="4 5">
    <name type="scientific">Staphylotrichum tortipilum</name>
    <dbReference type="NCBI Taxonomy" id="2831512"/>
    <lineage>
        <taxon>Eukaryota</taxon>
        <taxon>Fungi</taxon>
        <taxon>Dikarya</taxon>
        <taxon>Ascomycota</taxon>
        <taxon>Pezizomycotina</taxon>
        <taxon>Sordariomycetes</taxon>
        <taxon>Sordariomycetidae</taxon>
        <taxon>Sordariales</taxon>
        <taxon>Chaetomiaceae</taxon>
        <taxon>Staphylotrichum</taxon>
    </lineage>
</organism>
<evidence type="ECO:0000313" key="4">
    <source>
        <dbReference type="EMBL" id="KAK3899734.1"/>
    </source>
</evidence>
<evidence type="ECO:0000259" key="3">
    <source>
        <dbReference type="Pfam" id="PF24870"/>
    </source>
</evidence>
<dbReference type="InterPro" id="IPR056637">
    <property type="entry name" value="DUF7735"/>
</dbReference>
<dbReference type="Pfam" id="PF24870">
    <property type="entry name" value="DUF7735"/>
    <property type="match status" value="1"/>
</dbReference>
<proteinExistence type="predicted"/>
<evidence type="ECO:0000313" key="5">
    <source>
        <dbReference type="Proteomes" id="UP001303889"/>
    </source>
</evidence>
<accession>A0AAN6RR49</accession>
<feature type="region of interest" description="Disordered" evidence="1">
    <location>
        <begin position="131"/>
        <end position="160"/>
    </location>
</feature>
<comment type="caution">
    <text evidence="4">The sequence shown here is derived from an EMBL/GenBank/DDBJ whole genome shotgun (WGS) entry which is preliminary data.</text>
</comment>
<keyword evidence="2" id="KW-0732">Signal</keyword>
<keyword evidence="5" id="KW-1185">Reference proteome</keyword>
<reference evidence="4" key="1">
    <citation type="journal article" date="2023" name="Mol. Phylogenet. Evol.">
        <title>Genome-scale phylogeny and comparative genomics of the fungal order Sordariales.</title>
        <authorList>
            <person name="Hensen N."/>
            <person name="Bonometti L."/>
            <person name="Westerberg I."/>
            <person name="Brannstrom I.O."/>
            <person name="Guillou S."/>
            <person name="Cros-Aarteil S."/>
            <person name="Calhoun S."/>
            <person name="Haridas S."/>
            <person name="Kuo A."/>
            <person name="Mondo S."/>
            <person name="Pangilinan J."/>
            <person name="Riley R."/>
            <person name="LaButti K."/>
            <person name="Andreopoulos B."/>
            <person name="Lipzen A."/>
            <person name="Chen C."/>
            <person name="Yan M."/>
            <person name="Daum C."/>
            <person name="Ng V."/>
            <person name="Clum A."/>
            <person name="Steindorff A."/>
            <person name="Ohm R.A."/>
            <person name="Martin F."/>
            <person name="Silar P."/>
            <person name="Natvig D.O."/>
            <person name="Lalanne C."/>
            <person name="Gautier V."/>
            <person name="Ament-Velasquez S.L."/>
            <person name="Kruys A."/>
            <person name="Hutchinson M.I."/>
            <person name="Powell A.J."/>
            <person name="Barry K."/>
            <person name="Miller A.N."/>
            <person name="Grigoriev I.V."/>
            <person name="Debuchy R."/>
            <person name="Gladieux P."/>
            <person name="Hiltunen Thoren M."/>
            <person name="Johannesson H."/>
        </authorList>
    </citation>
    <scope>NUCLEOTIDE SEQUENCE</scope>
    <source>
        <strain evidence="4">CBS 103.79</strain>
    </source>
</reference>
<reference evidence="4" key="2">
    <citation type="submission" date="2023-05" db="EMBL/GenBank/DDBJ databases">
        <authorList>
            <consortium name="Lawrence Berkeley National Laboratory"/>
            <person name="Steindorff A."/>
            <person name="Hensen N."/>
            <person name="Bonometti L."/>
            <person name="Westerberg I."/>
            <person name="Brannstrom I.O."/>
            <person name="Guillou S."/>
            <person name="Cros-Aarteil S."/>
            <person name="Calhoun S."/>
            <person name="Haridas S."/>
            <person name="Kuo A."/>
            <person name="Mondo S."/>
            <person name="Pangilinan J."/>
            <person name="Riley R."/>
            <person name="Labutti K."/>
            <person name="Andreopoulos B."/>
            <person name="Lipzen A."/>
            <person name="Chen C."/>
            <person name="Yanf M."/>
            <person name="Daum C."/>
            <person name="Ng V."/>
            <person name="Clum A."/>
            <person name="Ohm R."/>
            <person name="Martin F."/>
            <person name="Silar P."/>
            <person name="Natvig D."/>
            <person name="Lalanne C."/>
            <person name="Gautier V."/>
            <person name="Ament-Velasquez S.L."/>
            <person name="Kruys A."/>
            <person name="Hutchinson M.I."/>
            <person name="Powell A.J."/>
            <person name="Barry K."/>
            <person name="Miller A.N."/>
            <person name="Grigoriev I.V."/>
            <person name="Debuchy R."/>
            <person name="Gladieux P."/>
            <person name="Thoren M.H."/>
            <person name="Johannesson H."/>
        </authorList>
    </citation>
    <scope>NUCLEOTIDE SEQUENCE</scope>
    <source>
        <strain evidence="4">CBS 103.79</strain>
    </source>
</reference>
<feature type="signal peptide" evidence="2">
    <location>
        <begin position="1"/>
        <end position="17"/>
    </location>
</feature>
<sequence>MFTKATLLAILAVTATASLHPRAAPNLPHLNPRQTQPADASKCQSDFMEVYASSPTPPPEILALEQTNPLTDWCVYSVPLTLSSKFESYESAVSVWVDGHVSEIHALASRCPAYSMITVSPSCWEAAAAATPTGGAGAKNGTATTSSGAGGKPSTGAGRPRETRMVAAVVALAGVVGAAAAL</sequence>
<feature type="chain" id="PRO_5042920143" evidence="2">
    <location>
        <begin position="18"/>
        <end position="182"/>
    </location>
</feature>
<evidence type="ECO:0000256" key="1">
    <source>
        <dbReference type="SAM" id="MobiDB-lite"/>
    </source>
</evidence>
<name>A0AAN6RR49_9PEZI</name>